<evidence type="ECO:0000259" key="3">
    <source>
        <dbReference type="Pfam" id="PF13439"/>
    </source>
</evidence>
<dbReference type="PANTHER" id="PTHR46401:SF2">
    <property type="entry name" value="GLYCOSYLTRANSFERASE WBBK-RELATED"/>
    <property type="match status" value="1"/>
</dbReference>
<feature type="domain" description="Glycosyl transferase family 1" evidence="2">
    <location>
        <begin position="216"/>
        <end position="389"/>
    </location>
</feature>
<sequence length="408" mass="47039">MKRVLILTADSNTGYPVPATKGGAVSELVENLIVSNELEYTYNFEVISLFDQKAVDESLKFKNTRFHWVKTNFIIRFLDTLVFTLAKIVLRERSKSFKSMVMLLNYIRNARRILKRNNYDHVIIENNMLLFWALKGLKKYQGKYYYHAHNLPRTNAFMNKTLLNTQKVLTVSDFVKNEIVDGDTKFPAIKKNKVEVLFNRIDLNHFKVLPNNCVSNLREKYNLKATQKVLLFAGRLSWEKGIDKIIDAIQLLKDENIKLLIVGSVLHGSARLEKDDYVNSLRKKIEQIGDKVVFTGYISYKDMPTIYNLADIAILPSMWEEPAGLTPIEAMACGTPVITTNSGGIPEYVSDSAIVLNRDNNLAKNIATEINKLIQDDNYYMEYKYRGLKRVLYYDSIEYARVLKKTLI</sequence>
<dbReference type="CDD" id="cd03801">
    <property type="entry name" value="GT4_PimA-like"/>
    <property type="match status" value="1"/>
</dbReference>
<keyword evidence="1 4" id="KW-0808">Transferase</keyword>
<dbReference type="Proteomes" id="UP000215261">
    <property type="component" value="Unassembled WGS sequence"/>
</dbReference>
<dbReference type="GO" id="GO:0016757">
    <property type="term" value="F:glycosyltransferase activity"/>
    <property type="evidence" value="ECO:0007669"/>
    <property type="project" value="InterPro"/>
</dbReference>
<dbReference type="InterPro" id="IPR028098">
    <property type="entry name" value="Glyco_trans_4-like_N"/>
</dbReference>
<dbReference type="EMBL" id="LUGO01000011">
    <property type="protein sequence ID" value="OXS42175.1"/>
    <property type="molecule type" value="Genomic_DNA"/>
</dbReference>
<dbReference type="PANTHER" id="PTHR46401">
    <property type="entry name" value="GLYCOSYLTRANSFERASE WBBK-RELATED"/>
    <property type="match status" value="1"/>
</dbReference>
<reference evidence="4 5" key="1">
    <citation type="submission" date="2016-03" db="EMBL/GenBank/DDBJ databases">
        <title>Sequencing of Lactobacillus Species from Commercial Turkeys.</title>
        <authorList>
            <person name="Johnson T.J."/>
            <person name="Youmans B.P."/>
            <person name="Case K.A."/>
        </authorList>
    </citation>
    <scope>NUCLEOTIDE SEQUENCE [LARGE SCALE GENOMIC DNA]</scope>
    <source>
        <strain evidence="4 5">UMNLA1</strain>
    </source>
</reference>
<evidence type="ECO:0000313" key="5">
    <source>
        <dbReference type="Proteomes" id="UP000215261"/>
    </source>
</evidence>
<dbReference type="Pfam" id="PF13439">
    <property type="entry name" value="Glyco_transf_4"/>
    <property type="match status" value="1"/>
</dbReference>
<dbReference type="RefSeq" id="WP_089143746.1">
    <property type="nucleotide sequence ID" value="NZ_LUGD01000037.1"/>
</dbReference>
<organism evidence="4 5">
    <name type="scientific">Ligilactobacillus agilis</name>
    <dbReference type="NCBI Taxonomy" id="1601"/>
    <lineage>
        <taxon>Bacteria</taxon>
        <taxon>Bacillati</taxon>
        <taxon>Bacillota</taxon>
        <taxon>Bacilli</taxon>
        <taxon>Lactobacillales</taxon>
        <taxon>Lactobacillaceae</taxon>
        <taxon>Ligilactobacillus</taxon>
    </lineage>
</organism>
<dbReference type="Gene3D" id="3.40.50.2000">
    <property type="entry name" value="Glycogen Phosphorylase B"/>
    <property type="match status" value="2"/>
</dbReference>
<dbReference type="SUPFAM" id="SSF53756">
    <property type="entry name" value="UDP-Glycosyltransferase/glycogen phosphorylase"/>
    <property type="match status" value="1"/>
</dbReference>
<feature type="domain" description="Glycosyltransferase subfamily 4-like N-terminal" evidence="3">
    <location>
        <begin position="96"/>
        <end position="204"/>
    </location>
</feature>
<name>A0A231QLT5_9LACO</name>
<dbReference type="AlphaFoldDB" id="A0A231QLT5"/>
<dbReference type="Pfam" id="PF00534">
    <property type="entry name" value="Glycos_transf_1"/>
    <property type="match status" value="1"/>
</dbReference>
<proteinExistence type="predicted"/>
<evidence type="ECO:0000256" key="1">
    <source>
        <dbReference type="ARBA" id="ARBA00022679"/>
    </source>
</evidence>
<comment type="caution">
    <text evidence="4">The sequence shown here is derived from an EMBL/GenBank/DDBJ whole genome shotgun (WGS) entry which is preliminary data.</text>
</comment>
<evidence type="ECO:0000313" key="4">
    <source>
        <dbReference type="EMBL" id="OXS42175.1"/>
    </source>
</evidence>
<protein>
    <submittedName>
        <fullName evidence="4">Glycosyl transferase</fullName>
    </submittedName>
</protein>
<accession>A0A231QLT5</accession>
<gene>
    <name evidence="4" type="ORF">AYP69_10645</name>
</gene>
<dbReference type="InterPro" id="IPR001296">
    <property type="entry name" value="Glyco_trans_1"/>
</dbReference>
<evidence type="ECO:0000259" key="2">
    <source>
        <dbReference type="Pfam" id="PF00534"/>
    </source>
</evidence>